<accession>A0AAD9GD88</accession>
<sequence length="802" mass="89048">MAATAAADPGLLKCPKNLKECIDWVICIEKKTSELSKAVEKVLGNSNGNVNGLKTQLDKLADGLQKFLTGIKNGGSQNSSSYNGATWEELCKECKCRDYYNYKSCPCSCGPPSGVCDPSQCCPDCNVKKAARVFLCFLPCMWYALKFLKEKCDKDESKGGWKTFKINDNNNSLRHFLVGMGFDVGQLDGDKTGQKIFELLKDLFPSNGPLQSLYEKCKNYFTPPSHSLSHVSSTSKSPSQPKDLKTPSTVRDILLWLSGLPFASGFKALLKHCESLCLATGNPVEFNDFETSLYSSCFLLPSAVLTVIQCPGAPEGFSPSSSDWGKFCYPSDPFDLLDMLFENVRKVFVPLKFLCMQCERSAAEGGWGNCRYGRQCSVDPSTSVSSGSSSGCGSSCSNSNIYLCSYVSGQNKDVHDEHCAKSGQCINLNSGSCTSGHNTPPSACIPCPHPLMRFLLDGSEDSEDPQKIVSLFQPPEVFPKMGFSKSNLPANGWSGYPLYKILDVFVGKADSDAQVCFLRDLLRFLLCLTRTPPSTFGEIFSFYYKLAEWVDKNEKDQKKKDFKASLETEISSHPGTYGFGPKLTTAVYAVYGSEHQSPSDHSNTKYTLRLLSHCWGAKKNDPCGNFLFPLATNAWDLFAPSNSDVYLSWLCYFAKDFRKTFEELKGKFPSCCSSSCEKIVECPCALPFLYKNGFTFMKASNLSGKKCSNFIAQLGKFVGNSTLDKLIAEIEAFLWSIRFPFFFGFLYVWFFVLSYFFYVILIKLDTFHTGSHLHLPRSFKILPSTLFSDASSKLKDLSYFSL</sequence>
<name>A0AAD9GD88_BABDI</name>
<dbReference type="EMBL" id="JAHBMH010000044">
    <property type="protein sequence ID" value="KAK1936341.1"/>
    <property type="molecule type" value="Genomic_DNA"/>
</dbReference>
<reference evidence="2" key="2">
    <citation type="submission" date="2021-05" db="EMBL/GenBank/DDBJ databases">
        <authorList>
            <person name="Pain A."/>
        </authorList>
    </citation>
    <scope>NUCLEOTIDE SEQUENCE</scope>
    <source>
        <strain evidence="2">1802A</strain>
    </source>
</reference>
<evidence type="ECO:0000313" key="3">
    <source>
        <dbReference type="Proteomes" id="UP001195914"/>
    </source>
</evidence>
<keyword evidence="1" id="KW-0812">Transmembrane</keyword>
<proteinExistence type="predicted"/>
<evidence type="ECO:0000256" key="1">
    <source>
        <dbReference type="SAM" id="Phobius"/>
    </source>
</evidence>
<gene>
    <name evidence="2" type="ORF">X943_002858</name>
</gene>
<reference evidence="2" key="1">
    <citation type="journal article" date="2014" name="Nucleic Acids Res.">
        <title>The evolutionary dynamics of variant antigen genes in Babesia reveal a history of genomic innovation underlying host-parasite interaction.</title>
        <authorList>
            <person name="Jackson A.P."/>
            <person name="Otto T.D."/>
            <person name="Darby A."/>
            <person name="Ramaprasad A."/>
            <person name="Xia D."/>
            <person name="Echaide I.E."/>
            <person name="Farber M."/>
            <person name="Gahlot S."/>
            <person name="Gamble J."/>
            <person name="Gupta D."/>
            <person name="Gupta Y."/>
            <person name="Jackson L."/>
            <person name="Malandrin L."/>
            <person name="Malas T.B."/>
            <person name="Moussa E."/>
            <person name="Nair M."/>
            <person name="Reid A.J."/>
            <person name="Sanders M."/>
            <person name="Sharma J."/>
            <person name="Tracey A."/>
            <person name="Quail M.A."/>
            <person name="Weir W."/>
            <person name="Wastling J.M."/>
            <person name="Hall N."/>
            <person name="Willadsen P."/>
            <person name="Lingelbach K."/>
            <person name="Shiels B."/>
            <person name="Tait A."/>
            <person name="Berriman M."/>
            <person name="Allred D.R."/>
            <person name="Pain A."/>
        </authorList>
    </citation>
    <scope>NUCLEOTIDE SEQUENCE</scope>
    <source>
        <strain evidence="2">1802A</strain>
    </source>
</reference>
<organism evidence="2 3">
    <name type="scientific">Babesia divergens</name>
    <dbReference type="NCBI Taxonomy" id="32595"/>
    <lineage>
        <taxon>Eukaryota</taxon>
        <taxon>Sar</taxon>
        <taxon>Alveolata</taxon>
        <taxon>Apicomplexa</taxon>
        <taxon>Aconoidasida</taxon>
        <taxon>Piroplasmida</taxon>
        <taxon>Babesiidae</taxon>
        <taxon>Babesia</taxon>
    </lineage>
</organism>
<protein>
    <submittedName>
        <fullName evidence="2">Variant erythrocyte surface antigen-1 family protein</fullName>
    </submittedName>
</protein>
<comment type="caution">
    <text evidence="2">The sequence shown here is derived from an EMBL/GenBank/DDBJ whole genome shotgun (WGS) entry which is preliminary data.</text>
</comment>
<keyword evidence="3" id="KW-1185">Reference proteome</keyword>
<keyword evidence="1" id="KW-0472">Membrane</keyword>
<keyword evidence="1" id="KW-1133">Transmembrane helix</keyword>
<feature type="transmembrane region" description="Helical" evidence="1">
    <location>
        <begin position="739"/>
        <end position="761"/>
    </location>
</feature>
<evidence type="ECO:0000313" key="2">
    <source>
        <dbReference type="EMBL" id="KAK1936341.1"/>
    </source>
</evidence>
<dbReference type="Proteomes" id="UP001195914">
    <property type="component" value="Unassembled WGS sequence"/>
</dbReference>
<dbReference type="AlphaFoldDB" id="A0AAD9GD88"/>